<keyword evidence="3" id="KW-1003">Cell membrane</keyword>
<accession>A0A3N0I0H8</accession>
<dbReference type="InterPro" id="IPR043149">
    <property type="entry name" value="TagF_N"/>
</dbReference>
<comment type="similarity">
    <text evidence="2">Belongs to the CDP-glycerol glycerophosphotransferase family.</text>
</comment>
<evidence type="ECO:0000313" key="7">
    <source>
        <dbReference type="EMBL" id="RNM30539.1"/>
    </source>
</evidence>
<dbReference type="Gene3D" id="3.40.50.11820">
    <property type="match status" value="1"/>
</dbReference>
<keyword evidence="5" id="KW-0777">Teichoic acid biosynthesis</keyword>
<dbReference type="RefSeq" id="WP_128520450.1">
    <property type="nucleotide sequence ID" value="NZ_RJQC01000002.1"/>
</dbReference>
<evidence type="ECO:0000256" key="2">
    <source>
        <dbReference type="ARBA" id="ARBA00010488"/>
    </source>
</evidence>
<evidence type="ECO:0000313" key="8">
    <source>
        <dbReference type="Proteomes" id="UP000276568"/>
    </source>
</evidence>
<keyword evidence="8" id="KW-1185">Reference proteome</keyword>
<dbReference type="GO" id="GO:0047355">
    <property type="term" value="F:CDP-glycerol glycerophosphotransferase activity"/>
    <property type="evidence" value="ECO:0007669"/>
    <property type="project" value="InterPro"/>
</dbReference>
<evidence type="ECO:0000256" key="4">
    <source>
        <dbReference type="ARBA" id="ARBA00022679"/>
    </source>
</evidence>
<organism evidence="7 8">
    <name type="scientific">Absicoccus porci</name>
    <dbReference type="NCBI Taxonomy" id="2486576"/>
    <lineage>
        <taxon>Bacteria</taxon>
        <taxon>Bacillati</taxon>
        <taxon>Bacillota</taxon>
        <taxon>Erysipelotrichia</taxon>
        <taxon>Erysipelotrichales</taxon>
        <taxon>Erysipelotrichaceae</taxon>
        <taxon>Absicoccus</taxon>
    </lineage>
</organism>
<evidence type="ECO:0000256" key="3">
    <source>
        <dbReference type="ARBA" id="ARBA00022475"/>
    </source>
</evidence>
<comment type="caution">
    <text evidence="7">The sequence shown here is derived from an EMBL/GenBank/DDBJ whole genome shotgun (WGS) entry which is preliminary data.</text>
</comment>
<dbReference type="GO" id="GO:0005886">
    <property type="term" value="C:plasma membrane"/>
    <property type="evidence" value="ECO:0007669"/>
    <property type="project" value="UniProtKB-SubCell"/>
</dbReference>
<dbReference type="PANTHER" id="PTHR37316">
    <property type="entry name" value="TEICHOIC ACID GLYCEROL-PHOSPHATE PRIMASE"/>
    <property type="match status" value="1"/>
</dbReference>
<dbReference type="EMBL" id="RJQC01000002">
    <property type="protein sequence ID" value="RNM30539.1"/>
    <property type="molecule type" value="Genomic_DNA"/>
</dbReference>
<dbReference type="Gene3D" id="3.40.50.12580">
    <property type="match status" value="1"/>
</dbReference>
<dbReference type="Pfam" id="PF04464">
    <property type="entry name" value="Glyphos_transf"/>
    <property type="match status" value="1"/>
</dbReference>
<name>A0A3N0I0H8_9FIRM</name>
<dbReference type="PANTHER" id="PTHR37316:SF1">
    <property type="entry name" value="TEICHOIC ACID GLYCEROL-PHOSPHATE PRIMASE"/>
    <property type="match status" value="1"/>
</dbReference>
<dbReference type="InterPro" id="IPR043148">
    <property type="entry name" value="TagF_C"/>
</dbReference>
<proteinExistence type="inferred from homology"/>
<dbReference type="AlphaFoldDB" id="A0A3N0I0H8"/>
<keyword evidence="4" id="KW-0808">Transferase</keyword>
<dbReference type="SUPFAM" id="SSF53756">
    <property type="entry name" value="UDP-Glycosyltransferase/glycogen phosphorylase"/>
    <property type="match status" value="1"/>
</dbReference>
<evidence type="ECO:0000256" key="5">
    <source>
        <dbReference type="ARBA" id="ARBA00022944"/>
    </source>
</evidence>
<dbReference type="InterPro" id="IPR007554">
    <property type="entry name" value="Glycerophosphate_synth"/>
</dbReference>
<protein>
    <recommendedName>
        <fullName evidence="9">CDP-glycerol--glycerophosphate glycerophosphotransferase</fullName>
    </recommendedName>
</protein>
<dbReference type="InterPro" id="IPR051612">
    <property type="entry name" value="Teichoic_Acid_Biosynth"/>
</dbReference>
<reference evidence="7 8" key="1">
    <citation type="submission" date="2018-11" db="EMBL/GenBank/DDBJ databases">
        <title>Clostridium sp. nov., a member of the family Erysipelotrichaceae isolated from pig faeces.</title>
        <authorList>
            <person name="Chang Y.-H."/>
        </authorList>
    </citation>
    <scope>NUCLEOTIDE SEQUENCE [LARGE SCALE GENOMIC DNA]</scope>
    <source>
        <strain evidence="7 8">YH-panp20</strain>
    </source>
</reference>
<evidence type="ECO:0000256" key="1">
    <source>
        <dbReference type="ARBA" id="ARBA00004202"/>
    </source>
</evidence>
<evidence type="ECO:0000256" key="6">
    <source>
        <dbReference type="ARBA" id="ARBA00023136"/>
    </source>
</evidence>
<dbReference type="GO" id="GO:0019350">
    <property type="term" value="P:teichoic acid biosynthetic process"/>
    <property type="evidence" value="ECO:0007669"/>
    <property type="project" value="UniProtKB-KW"/>
</dbReference>
<gene>
    <name evidence="7" type="ORF">EDX97_07085</name>
</gene>
<sequence length="364" mass="42214">MGLQKRILNLALQIVNVLTFWIHTRSNRITFISLTQDHLTGDFLLLDEALKKEKKYDIHYNLIQFDQSLISKMSYFFNCLKQLVECKKSALIILNDNNYVISTHKPKTCQVLQVWHACGAIKKFGNEIQREYPIQNYDAVICNAPYWQEVYAKSFGVQPNQVYVTGMPRCDTLLQTKANAFFLKHPECKDKKIILYAPTFRGNIIHGFQVVSFNIKKLQDLFPECVIVYKFHPLLGNIHIDNTTAINANEEDLYTLMQASDCLISDYSSVILDYSLLHKPIIGYIPDIESYEDTIGLNITLEQYPGPVCRNEKDLISALKHLDSYDYQKEQEFQHMCMTYTDGNNTNRCIQLIDTLMKRHPISE</sequence>
<dbReference type="Proteomes" id="UP000276568">
    <property type="component" value="Unassembled WGS sequence"/>
</dbReference>
<comment type="subcellular location">
    <subcellularLocation>
        <location evidence="1">Cell membrane</location>
        <topology evidence="1">Peripheral membrane protein</topology>
    </subcellularLocation>
</comment>
<dbReference type="OrthoDB" id="9811865at2"/>
<keyword evidence="6" id="KW-0472">Membrane</keyword>
<evidence type="ECO:0008006" key="9">
    <source>
        <dbReference type="Google" id="ProtNLM"/>
    </source>
</evidence>